<protein>
    <recommendedName>
        <fullName evidence="3">C-type lectin domain-containing protein</fullName>
    </recommendedName>
</protein>
<evidence type="ECO:0000313" key="4">
    <source>
        <dbReference type="Ensembl" id="ENSAMXP00005003025.1"/>
    </source>
</evidence>
<dbReference type="PANTHER" id="PTHR22803">
    <property type="entry name" value="MANNOSE, PHOSPHOLIPASE, LECTIN RECEPTOR RELATED"/>
    <property type="match status" value="1"/>
</dbReference>
<evidence type="ECO:0000256" key="2">
    <source>
        <dbReference type="ARBA" id="ARBA00023157"/>
    </source>
</evidence>
<evidence type="ECO:0000256" key="1">
    <source>
        <dbReference type="ARBA" id="ARBA00022734"/>
    </source>
</evidence>
<dbReference type="SMART" id="SM00034">
    <property type="entry name" value="CLECT"/>
    <property type="match status" value="1"/>
</dbReference>
<sequence length="121" mass="14130">CLYLLCSKSRIYYVSAEKKSWTESRDDCRKREADLVIINSREEQDFVNLLIKCQKAWIGLSDGETEGVWKWVDGSELITKFWITGEPNGKGDEDCALTDRYWADYPCNSQFNWICEKILTV</sequence>
<keyword evidence="2" id="KW-1015">Disulfide bond</keyword>
<keyword evidence="1" id="KW-0430">Lectin</keyword>
<reference evidence="4" key="1">
    <citation type="submission" date="2025-08" db="UniProtKB">
        <authorList>
            <consortium name="Ensembl"/>
        </authorList>
    </citation>
    <scope>IDENTIFICATION</scope>
</reference>
<dbReference type="Ensembl" id="ENSAMXT00005003446.1">
    <property type="protein sequence ID" value="ENSAMXP00005003025.1"/>
    <property type="gene ID" value="ENSAMXG00005001835.1"/>
</dbReference>
<dbReference type="InterPro" id="IPR016186">
    <property type="entry name" value="C-type_lectin-like/link_sf"/>
</dbReference>
<dbReference type="InterPro" id="IPR050111">
    <property type="entry name" value="C-type_lectin/snaclec_domain"/>
</dbReference>
<dbReference type="PROSITE" id="PS00615">
    <property type="entry name" value="C_TYPE_LECTIN_1"/>
    <property type="match status" value="1"/>
</dbReference>
<dbReference type="InterPro" id="IPR001304">
    <property type="entry name" value="C-type_lectin-like"/>
</dbReference>
<dbReference type="Proteomes" id="UP000694621">
    <property type="component" value="Unplaced"/>
</dbReference>
<feature type="domain" description="C-type lectin" evidence="3">
    <location>
        <begin position="7"/>
        <end position="116"/>
    </location>
</feature>
<dbReference type="CDD" id="cd03590">
    <property type="entry name" value="CLECT_DC-SIGN_like"/>
    <property type="match status" value="1"/>
</dbReference>
<dbReference type="Gene3D" id="3.10.100.10">
    <property type="entry name" value="Mannose-Binding Protein A, subunit A"/>
    <property type="match status" value="1"/>
</dbReference>
<dbReference type="InterPro" id="IPR018378">
    <property type="entry name" value="C-type_lectin_CS"/>
</dbReference>
<dbReference type="GO" id="GO:0030246">
    <property type="term" value="F:carbohydrate binding"/>
    <property type="evidence" value="ECO:0007669"/>
    <property type="project" value="UniProtKB-KW"/>
</dbReference>
<dbReference type="Pfam" id="PF00059">
    <property type="entry name" value="Lectin_C"/>
    <property type="match status" value="1"/>
</dbReference>
<organism evidence="4 5">
    <name type="scientific">Astyanax mexicanus</name>
    <name type="common">Blind cave fish</name>
    <name type="synonym">Astyanax fasciatus mexicanus</name>
    <dbReference type="NCBI Taxonomy" id="7994"/>
    <lineage>
        <taxon>Eukaryota</taxon>
        <taxon>Metazoa</taxon>
        <taxon>Chordata</taxon>
        <taxon>Craniata</taxon>
        <taxon>Vertebrata</taxon>
        <taxon>Euteleostomi</taxon>
        <taxon>Actinopterygii</taxon>
        <taxon>Neopterygii</taxon>
        <taxon>Teleostei</taxon>
        <taxon>Ostariophysi</taxon>
        <taxon>Characiformes</taxon>
        <taxon>Characoidei</taxon>
        <taxon>Acestrorhamphidae</taxon>
        <taxon>Acestrorhamphinae</taxon>
        <taxon>Astyanax</taxon>
    </lineage>
</organism>
<name>A0A8B9H0W8_ASTMX</name>
<dbReference type="AlphaFoldDB" id="A0A8B9H0W8"/>
<dbReference type="InterPro" id="IPR016187">
    <property type="entry name" value="CTDL_fold"/>
</dbReference>
<dbReference type="PROSITE" id="PS50041">
    <property type="entry name" value="C_TYPE_LECTIN_2"/>
    <property type="match status" value="1"/>
</dbReference>
<evidence type="ECO:0000313" key="5">
    <source>
        <dbReference type="Proteomes" id="UP000694621"/>
    </source>
</evidence>
<accession>A0A8B9H0W8</accession>
<evidence type="ECO:0000259" key="3">
    <source>
        <dbReference type="PROSITE" id="PS50041"/>
    </source>
</evidence>
<dbReference type="InterPro" id="IPR033989">
    <property type="entry name" value="CD209-like_CTLD"/>
</dbReference>
<proteinExistence type="predicted"/>
<dbReference type="SUPFAM" id="SSF56436">
    <property type="entry name" value="C-type lectin-like"/>
    <property type="match status" value="1"/>
</dbReference>